<gene>
    <name evidence="2" type="ORF">TVAG_042230</name>
</gene>
<dbReference type="RefSeq" id="XP_001315794.1">
    <property type="nucleotide sequence ID" value="XM_001315759.1"/>
</dbReference>
<name>A2EUW2_TRIV3</name>
<evidence type="ECO:0000313" key="3">
    <source>
        <dbReference type="Proteomes" id="UP000001542"/>
    </source>
</evidence>
<protein>
    <submittedName>
        <fullName evidence="2">Uncharacterized protein</fullName>
    </submittedName>
</protein>
<dbReference type="EMBL" id="DS113501">
    <property type="protein sequence ID" value="EAY03571.1"/>
    <property type="molecule type" value="Genomic_DNA"/>
</dbReference>
<dbReference type="VEuPathDB" id="TrichDB:TVAGG3_0192450"/>
<evidence type="ECO:0000313" key="2">
    <source>
        <dbReference type="EMBL" id="EAY03571.1"/>
    </source>
</evidence>
<accession>A2EUW2</accession>
<dbReference type="VEuPathDB" id="TrichDB:TVAG_042230"/>
<keyword evidence="3" id="KW-1185">Reference proteome</keyword>
<feature type="compositionally biased region" description="Acidic residues" evidence="1">
    <location>
        <begin position="71"/>
        <end position="103"/>
    </location>
</feature>
<sequence>MRVFGAVKAKYAMKVADRIFENSTPISKPEATSCFIRAWNTVSLATLITAWRIPCSNLENFDQETLGAQADESDDENSSSDGEFEEDEEPYSDNEDDDDDYHQ</sequence>
<reference evidence="2" key="1">
    <citation type="submission" date="2006-10" db="EMBL/GenBank/DDBJ databases">
        <authorList>
            <person name="Amadeo P."/>
            <person name="Zhao Q."/>
            <person name="Wortman J."/>
            <person name="Fraser-Liggett C."/>
            <person name="Carlton J."/>
        </authorList>
    </citation>
    <scope>NUCLEOTIDE SEQUENCE</scope>
    <source>
        <strain evidence="2">G3</strain>
    </source>
</reference>
<evidence type="ECO:0000256" key="1">
    <source>
        <dbReference type="SAM" id="MobiDB-lite"/>
    </source>
</evidence>
<dbReference type="AlphaFoldDB" id="A2EUW2"/>
<proteinExistence type="predicted"/>
<dbReference type="InParanoid" id="A2EUW2"/>
<dbReference type="Proteomes" id="UP000001542">
    <property type="component" value="Unassembled WGS sequence"/>
</dbReference>
<reference evidence="2" key="2">
    <citation type="journal article" date="2007" name="Science">
        <title>Draft genome sequence of the sexually transmitted pathogen Trichomonas vaginalis.</title>
        <authorList>
            <person name="Carlton J.M."/>
            <person name="Hirt R.P."/>
            <person name="Silva J.C."/>
            <person name="Delcher A.L."/>
            <person name="Schatz M."/>
            <person name="Zhao Q."/>
            <person name="Wortman J.R."/>
            <person name="Bidwell S.L."/>
            <person name="Alsmark U.C.M."/>
            <person name="Besteiro S."/>
            <person name="Sicheritz-Ponten T."/>
            <person name="Noel C.J."/>
            <person name="Dacks J.B."/>
            <person name="Foster P.G."/>
            <person name="Simillion C."/>
            <person name="Van de Peer Y."/>
            <person name="Miranda-Saavedra D."/>
            <person name="Barton G.J."/>
            <person name="Westrop G.D."/>
            <person name="Mueller S."/>
            <person name="Dessi D."/>
            <person name="Fiori P.L."/>
            <person name="Ren Q."/>
            <person name="Paulsen I."/>
            <person name="Zhang H."/>
            <person name="Bastida-Corcuera F.D."/>
            <person name="Simoes-Barbosa A."/>
            <person name="Brown M.T."/>
            <person name="Hayes R.D."/>
            <person name="Mukherjee M."/>
            <person name="Okumura C.Y."/>
            <person name="Schneider R."/>
            <person name="Smith A.J."/>
            <person name="Vanacova S."/>
            <person name="Villalvazo M."/>
            <person name="Haas B.J."/>
            <person name="Pertea M."/>
            <person name="Feldblyum T.V."/>
            <person name="Utterback T.R."/>
            <person name="Shu C.L."/>
            <person name="Osoegawa K."/>
            <person name="de Jong P.J."/>
            <person name="Hrdy I."/>
            <person name="Horvathova L."/>
            <person name="Zubacova Z."/>
            <person name="Dolezal P."/>
            <person name="Malik S.B."/>
            <person name="Logsdon J.M. Jr."/>
            <person name="Henze K."/>
            <person name="Gupta A."/>
            <person name="Wang C.C."/>
            <person name="Dunne R.L."/>
            <person name="Upcroft J.A."/>
            <person name="Upcroft P."/>
            <person name="White O."/>
            <person name="Salzberg S.L."/>
            <person name="Tang P."/>
            <person name="Chiu C.-H."/>
            <person name="Lee Y.-S."/>
            <person name="Embley T.M."/>
            <person name="Coombs G.H."/>
            <person name="Mottram J.C."/>
            <person name="Tachezy J."/>
            <person name="Fraser-Liggett C.M."/>
            <person name="Johnson P.J."/>
        </authorList>
    </citation>
    <scope>NUCLEOTIDE SEQUENCE [LARGE SCALE GENOMIC DNA]</scope>
    <source>
        <strain evidence="2">G3</strain>
    </source>
</reference>
<dbReference type="KEGG" id="tva:4761417"/>
<feature type="region of interest" description="Disordered" evidence="1">
    <location>
        <begin position="64"/>
        <end position="103"/>
    </location>
</feature>
<organism evidence="2 3">
    <name type="scientific">Trichomonas vaginalis (strain ATCC PRA-98 / G3)</name>
    <dbReference type="NCBI Taxonomy" id="412133"/>
    <lineage>
        <taxon>Eukaryota</taxon>
        <taxon>Metamonada</taxon>
        <taxon>Parabasalia</taxon>
        <taxon>Trichomonadida</taxon>
        <taxon>Trichomonadidae</taxon>
        <taxon>Trichomonas</taxon>
    </lineage>
</organism>